<sequence>MCLRFQFPLAWMHNLALRSSPLVSFSVYLNFPRGGFSHHWSRQKLNIFTDGQASSSSYIRTSALTVLLLVASSERYLPGR</sequence>
<dbReference type="AlphaFoldDB" id="A0AA39NKX4"/>
<proteinExistence type="predicted"/>
<dbReference type="Proteomes" id="UP001175227">
    <property type="component" value="Unassembled WGS sequence"/>
</dbReference>
<organism evidence="1 2">
    <name type="scientific">Armillaria novae-zelandiae</name>
    <dbReference type="NCBI Taxonomy" id="153914"/>
    <lineage>
        <taxon>Eukaryota</taxon>
        <taxon>Fungi</taxon>
        <taxon>Dikarya</taxon>
        <taxon>Basidiomycota</taxon>
        <taxon>Agaricomycotina</taxon>
        <taxon>Agaricomycetes</taxon>
        <taxon>Agaricomycetidae</taxon>
        <taxon>Agaricales</taxon>
        <taxon>Marasmiineae</taxon>
        <taxon>Physalacriaceae</taxon>
        <taxon>Armillaria</taxon>
    </lineage>
</organism>
<comment type="caution">
    <text evidence="1">The sequence shown here is derived from an EMBL/GenBank/DDBJ whole genome shotgun (WGS) entry which is preliminary data.</text>
</comment>
<accession>A0AA39NKX4</accession>
<evidence type="ECO:0000313" key="1">
    <source>
        <dbReference type="EMBL" id="KAK0467557.1"/>
    </source>
</evidence>
<protein>
    <submittedName>
        <fullName evidence="1">Uncharacterized protein</fullName>
    </submittedName>
</protein>
<dbReference type="EMBL" id="JAUEPR010000074">
    <property type="protein sequence ID" value="KAK0467557.1"/>
    <property type="molecule type" value="Genomic_DNA"/>
</dbReference>
<reference evidence="1" key="1">
    <citation type="submission" date="2023-06" db="EMBL/GenBank/DDBJ databases">
        <authorList>
            <consortium name="Lawrence Berkeley National Laboratory"/>
            <person name="Ahrendt S."/>
            <person name="Sahu N."/>
            <person name="Indic B."/>
            <person name="Wong-Bajracharya J."/>
            <person name="Merenyi Z."/>
            <person name="Ke H.-M."/>
            <person name="Monk M."/>
            <person name="Kocsube S."/>
            <person name="Drula E."/>
            <person name="Lipzen A."/>
            <person name="Balint B."/>
            <person name="Henrissat B."/>
            <person name="Andreopoulos B."/>
            <person name="Martin F.M."/>
            <person name="Harder C.B."/>
            <person name="Rigling D."/>
            <person name="Ford K.L."/>
            <person name="Foster G.D."/>
            <person name="Pangilinan J."/>
            <person name="Papanicolaou A."/>
            <person name="Barry K."/>
            <person name="LaButti K."/>
            <person name="Viragh M."/>
            <person name="Koriabine M."/>
            <person name="Yan M."/>
            <person name="Riley R."/>
            <person name="Champramary S."/>
            <person name="Plett K.L."/>
            <person name="Tsai I.J."/>
            <person name="Slot J."/>
            <person name="Sipos G."/>
            <person name="Plett J."/>
            <person name="Nagy L.G."/>
            <person name="Grigoriev I.V."/>
        </authorList>
    </citation>
    <scope>NUCLEOTIDE SEQUENCE</scope>
    <source>
        <strain evidence="1">ICMP 16352</strain>
    </source>
</reference>
<name>A0AA39NKX4_9AGAR</name>
<gene>
    <name evidence="1" type="ORF">IW261DRAFT_1519416</name>
</gene>
<evidence type="ECO:0000313" key="2">
    <source>
        <dbReference type="Proteomes" id="UP001175227"/>
    </source>
</evidence>
<keyword evidence="2" id="KW-1185">Reference proteome</keyword>